<dbReference type="CDD" id="cd01318">
    <property type="entry name" value="DHOase_IIb"/>
    <property type="match status" value="1"/>
</dbReference>
<evidence type="ECO:0000256" key="1">
    <source>
        <dbReference type="ARBA" id="ARBA00001947"/>
    </source>
</evidence>
<keyword evidence="9" id="KW-1185">Reference proteome</keyword>
<evidence type="ECO:0000256" key="4">
    <source>
        <dbReference type="ARBA" id="ARBA00022723"/>
    </source>
</evidence>
<dbReference type="InterPro" id="IPR002195">
    <property type="entry name" value="Dihydroorotase_CS"/>
</dbReference>
<reference evidence="7" key="2">
    <citation type="submission" date="2014-07" db="EMBL/GenBank/DDBJ databases">
        <title>Initial genome analysis of the psychrotolerant acidophile Acidithiobacillus ferrivorans CF27: insights into iron and sulfur oxidation pathways and into biofilm formation.</title>
        <authorList>
            <person name="Talla E."/>
            <person name="Hedrich S."/>
            <person name="Mangenot S."/>
            <person name="Ji B."/>
            <person name="Johnson D.B."/>
            <person name="Barbe V."/>
            <person name="Bonnefoy V."/>
        </authorList>
    </citation>
    <scope>NUCLEOTIDE SEQUENCE [LARGE SCALE GENOMIC DNA]</scope>
    <source>
        <strain evidence="7">CF27</strain>
    </source>
</reference>
<evidence type="ECO:0000256" key="3">
    <source>
        <dbReference type="ARBA" id="ARBA00010286"/>
    </source>
</evidence>
<dbReference type="EMBL" id="CCCS020000049">
    <property type="protein sequence ID" value="CDQ11433.1"/>
    <property type="molecule type" value="Genomic_DNA"/>
</dbReference>
<comment type="similarity">
    <text evidence="3">Belongs to the metallo-dependent hydrolases superfamily. DHOase family. Class I DHOase subfamily.</text>
</comment>
<dbReference type="InterPro" id="IPR011059">
    <property type="entry name" value="Metal-dep_hydrolase_composite"/>
</dbReference>
<dbReference type="GO" id="GO:0046872">
    <property type="term" value="F:metal ion binding"/>
    <property type="evidence" value="ECO:0007669"/>
    <property type="project" value="UniProtKB-KW"/>
</dbReference>
<evidence type="ECO:0000256" key="2">
    <source>
        <dbReference type="ARBA" id="ARBA00002368"/>
    </source>
</evidence>
<dbReference type="GO" id="GO:0006145">
    <property type="term" value="P:purine nucleobase catabolic process"/>
    <property type="evidence" value="ECO:0007669"/>
    <property type="project" value="TreeGrafter"/>
</dbReference>
<comment type="function">
    <text evidence="2">Catalyzes the reversible cyclization of carbamoyl aspartate to dihydroorotate.</text>
</comment>
<evidence type="ECO:0000313" key="9">
    <source>
        <dbReference type="Proteomes" id="UP000193925"/>
    </source>
</evidence>
<dbReference type="NCBIfam" id="NF005751">
    <property type="entry name" value="PRK07575.1"/>
    <property type="match status" value="1"/>
</dbReference>
<dbReference type="InterPro" id="IPR032466">
    <property type="entry name" value="Metal_Hydrolase"/>
</dbReference>
<dbReference type="RefSeq" id="WP_035194417.1">
    <property type="nucleotide sequence ID" value="NZ_CCCS020000049.1"/>
</dbReference>
<dbReference type="EMBL" id="LT841305">
    <property type="protein sequence ID" value="SMH67793.1"/>
    <property type="molecule type" value="Genomic_DNA"/>
</dbReference>
<evidence type="ECO:0000313" key="7">
    <source>
        <dbReference type="EMBL" id="CDQ11433.1"/>
    </source>
</evidence>
<sequence>MRLLIRNARIALPSGELYHGDLFAEDGRIVAIDRDIDRAADTVIDAEGHMLMPGVMDPQVHFREPGNEQKEDISSGSRAAAKGGVTSFLEMPNTNPSTTSPAALADKLARGAEKSVVNYGFFIGATPDNLDNLLAADAACGIKIFMGASTGNLLVDKEADLDRIFAHGRKLIAVHAEDEARIRERRTQFTGSCDPADHSRIRDEQSALIATLRAVRLSKKYQRRLHVLHLSTAIEVEFLRQQKTSYISCEAIPNHLFLTTDAYAKMGSLAQMNPPIRSEHDRQTLWEGLRSGVIDCIATDHAPHLLTDKALGYPRAPSGMPGVETSLPLMLTAMRDGHCSLAELQRWMCYNPARLYGVVNKGRIAVGWDADLTLVDMVQEKPVRNEEMFTKVGWSPFNGWVLTGWPMTTIVGGRVVFDNGVILPNAHGQALHYVEPTPLLAGD</sequence>
<dbReference type="Proteomes" id="UP000193925">
    <property type="component" value="Chromosome AFERRI"/>
</dbReference>
<evidence type="ECO:0000256" key="5">
    <source>
        <dbReference type="ARBA" id="ARBA00022801"/>
    </source>
</evidence>
<dbReference type="InterPro" id="IPR050138">
    <property type="entry name" value="DHOase/Allantoinase_Hydrolase"/>
</dbReference>
<dbReference type="PANTHER" id="PTHR43668:SF4">
    <property type="entry name" value="ALLANTOINASE"/>
    <property type="match status" value="1"/>
</dbReference>
<dbReference type="InterPro" id="IPR006680">
    <property type="entry name" value="Amidohydro-rel"/>
</dbReference>
<dbReference type="Gene3D" id="3.20.20.140">
    <property type="entry name" value="Metal-dependent hydrolases"/>
    <property type="match status" value="1"/>
</dbReference>
<keyword evidence="4" id="KW-0479">Metal-binding</keyword>
<organism evidence="7">
    <name type="scientific">Acidithiobacillus ferrivorans</name>
    <dbReference type="NCBI Taxonomy" id="160808"/>
    <lineage>
        <taxon>Bacteria</taxon>
        <taxon>Pseudomonadati</taxon>
        <taxon>Pseudomonadota</taxon>
        <taxon>Acidithiobacillia</taxon>
        <taxon>Acidithiobacillales</taxon>
        <taxon>Acidithiobacillaceae</taxon>
        <taxon>Acidithiobacillus</taxon>
    </lineage>
</organism>
<dbReference type="PROSITE" id="PS00483">
    <property type="entry name" value="DIHYDROOROTASE_2"/>
    <property type="match status" value="1"/>
</dbReference>
<feature type="domain" description="Amidohydrolase-related" evidence="6">
    <location>
        <begin position="50"/>
        <end position="416"/>
    </location>
</feature>
<dbReference type="SUPFAM" id="SSF51338">
    <property type="entry name" value="Composite domain of metallo-dependent hydrolases"/>
    <property type="match status" value="1"/>
</dbReference>
<comment type="cofactor">
    <cofactor evidence="1">
        <name>Zn(2+)</name>
        <dbReference type="ChEBI" id="CHEBI:29105"/>
    </cofactor>
</comment>
<reference evidence="8 9" key="3">
    <citation type="submission" date="2017-03" db="EMBL/GenBank/DDBJ databases">
        <authorList>
            <person name="Regsiter A."/>
            <person name="William W."/>
        </authorList>
    </citation>
    <scope>NUCLEOTIDE SEQUENCE [LARGE SCALE GENOMIC DNA]</scope>
    <source>
        <strain evidence="8">PRJEB5721</strain>
    </source>
</reference>
<proteinExistence type="inferred from homology"/>
<dbReference type="NCBIfam" id="NF006559">
    <property type="entry name" value="PRK09060.1"/>
    <property type="match status" value="1"/>
</dbReference>
<evidence type="ECO:0000259" key="6">
    <source>
        <dbReference type="Pfam" id="PF01979"/>
    </source>
</evidence>
<dbReference type="PANTHER" id="PTHR43668">
    <property type="entry name" value="ALLANTOINASE"/>
    <property type="match status" value="1"/>
</dbReference>
<accession>A0A060UXJ3</accession>
<gene>
    <name evidence="8" type="ORF">AFERRI_50995</name>
    <name evidence="7" type="ORF">AFERRI_530328</name>
</gene>
<protein>
    <submittedName>
        <fullName evidence="7">Dihydroorotase, multifunctional complex type</fullName>
    </submittedName>
</protein>
<dbReference type="GO" id="GO:0005737">
    <property type="term" value="C:cytoplasm"/>
    <property type="evidence" value="ECO:0007669"/>
    <property type="project" value="TreeGrafter"/>
</dbReference>
<dbReference type="Pfam" id="PF01979">
    <property type="entry name" value="Amidohydro_1"/>
    <property type="match status" value="1"/>
</dbReference>
<evidence type="ECO:0000313" key="8">
    <source>
        <dbReference type="EMBL" id="SMH67793.1"/>
    </source>
</evidence>
<dbReference type="NCBIfam" id="TIGR00857">
    <property type="entry name" value="pyrC_multi"/>
    <property type="match status" value="1"/>
</dbReference>
<dbReference type="AlphaFoldDB" id="A0A060UXJ3"/>
<dbReference type="SUPFAM" id="SSF51556">
    <property type="entry name" value="Metallo-dependent hydrolases"/>
    <property type="match status" value="1"/>
</dbReference>
<keyword evidence="5" id="KW-0378">Hydrolase</keyword>
<reference evidence="7" key="1">
    <citation type="submission" date="2014-03" db="EMBL/GenBank/DDBJ databases">
        <authorList>
            <person name="Genoscope - CEA"/>
        </authorList>
    </citation>
    <scope>NUCLEOTIDE SEQUENCE [LARGE SCALE GENOMIC DNA]</scope>
    <source>
        <strain evidence="7">CF27</strain>
    </source>
</reference>
<name>A0A060UXJ3_9PROT</name>
<dbReference type="GO" id="GO:0004038">
    <property type="term" value="F:allantoinase activity"/>
    <property type="evidence" value="ECO:0007669"/>
    <property type="project" value="TreeGrafter"/>
</dbReference>